<proteinExistence type="predicted"/>
<dbReference type="EMBL" id="APKE01000014">
    <property type="protein sequence ID" value="KAF0676645.1"/>
    <property type="molecule type" value="Genomic_DNA"/>
</dbReference>
<dbReference type="AlphaFoldDB" id="A0A921NWA3"/>
<protein>
    <submittedName>
        <fullName evidence="1">Uncharacterized protein</fullName>
    </submittedName>
</protein>
<dbReference type="Proteomes" id="UP000698242">
    <property type="component" value="Unassembled WGS sequence"/>
</dbReference>
<organism evidence="1 2">
    <name type="scientific">Profundibacterium mesophilum KAUST100406-0324</name>
    <dbReference type="NCBI Taxonomy" id="1037889"/>
    <lineage>
        <taxon>Bacteria</taxon>
        <taxon>Pseudomonadati</taxon>
        <taxon>Pseudomonadota</taxon>
        <taxon>Alphaproteobacteria</taxon>
        <taxon>Rhodobacterales</taxon>
        <taxon>Roseobacteraceae</taxon>
        <taxon>Profundibacterium</taxon>
    </lineage>
</organism>
<accession>A0A921NWA3</accession>
<keyword evidence="2" id="KW-1185">Reference proteome</keyword>
<sequence length="44" mass="4373">MASGLSAGLCSDEQVGFGPDCDGSHGAFCGVDVQFQNAVIEVGP</sequence>
<comment type="caution">
    <text evidence="1">The sequence shown here is derived from an EMBL/GenBank/DDBJ whole genome shotgun (WGS) entry which is preliminary data.</text>
</comment>
<name>A0A921NWA3_9RHOB</name>
<evidence type="ECO:0000313" key="2">
    <source>
        <dbReference type="Proteomes" id="UP000698242"/>
    </source>
</evidence>
<evidence type="ECO:0000313" key="1">
    <source>
        <dbReference type="EMBL" id="KAF0676645.1"/>
    </source>
</evidence>
<reference evidence="1" key="1">
    <citation type="submission" date="2013-03" db="EMBL/GenBank/DDBJ databases">
        <title>Genome Sequence of the Profundibacterium mesophilum strain KAUST100406-0324T from Red Sea, a novel genus in the family Rhodobacteraceae.</title>
        <authorList>
            <person name="Essack M."/>
            <person name="Alam I."/>
            <person name="Lafi F."/>
            <person name="Alawi W."/>
            <person name="Kamanu F."/>
            <person name="Al-Suwailem A."/>
            <person name="Lee O.O."/>
            <person name="Xu Y."/>
            <person name="Bajic V."/>
            <person name="Qian P.-Y."/>
            <person name="Archer J."/>
        </authorList>
    </citation>
    <scope>NUCLEOTIDE SEQUENCE</scope>
    <source>
        <strain evidence="1">KAUST100406-0324</strain>
    </source>
</reference>
<gene>
    <name evidence="1" type="ORF">PMES_01377</name>
</gene>